<evidence type="ECO:0000313" key="3">
    <source>
        <dbReference type="Proteomes" id="UP000193380"/>
    </source>
</evidence>
<dbReference type="PANTHER" id="PTHR12296">
    <property type="entry name" value="DENN DOMAIN-CONTAINING PROTEIN 4"/>
    <property type="match status" value="1"/>
</dbReference>
<dbReference type="InterPro" id="IPR005112">
    <property type="entry name" value="dDENN_dom"/>
</dbReference>
<protein>
    <recommendedName>
        <fullName evidence="1">UDENN domain-containing protein</fullName>
    </recommendedName>
</protein>
<dbReference type="SMART" id="SM00801">
    <property type="entry name" value="dDENN"/>
    <property type="match status" value="1"/>
</dbReference>
<sequence>MRMLRRQWQQNLNWEIQKVTLELIVNMFRDVSGHLNYEHRVFNSEEFLKTRELADLPFYRKVLETHIFHSFLKDRLNRKMDAFTRMEVNTRSETQK</sequence>
<organism evidence="2 3">
    <name type="scientific">Oncorhynchus mykiss</name>
    <name type="common">Rainbow trout</name>
    <name type="synonym">Salmo gairdneri</name>
    <dbReference type="NCBI Taxonomy" id="8022"/>
    <lineage>
        <taxon>Eukaryota</taxon>
        <taxon>Metazoa</taxon>
        <taxon>Chordata</taxon>
        <taxon>Craniata</taxon>
        <taxon>Vertebrata</taxon>
        <taxon>Euteleostomi</taxon>
        <taxon>Actinopterygii</taxon>
        <taxon>Neopterygii</taxon>
        <taxon>Teleostei</taxon>
        <taxon>Protacanthopterygii</taxon>
        <taxon>Salmoniformes</taxon>
        <taxon>Salmonidae</taxon>
        <taxon>Salmoninae</taxon>
        <taxon>Oncorhynchus</taxon>
    </lineage>
</organism>
<feature type="domain" description="UDENN" evidence="1">
    <location>
        <begin position="1"/>
        <end position="82"/>
    </location>
</feature>
<gene>
    <name evidence="2" type="ORF">GSONMT00027091001</name>
</gene>
<proteinExistence type="predicted"/>
<dbReference type="STRING" id="8022.A0A060Z3M1"/>
<evidence type="ECO:0000259" key="1">
    <source>
        <dbReference type="PROSITE" id="PS50211"/>
    </source>
</evidence>
<reference evidence="2" key="2">
    <citation type="submission" date="2014-03" db="EMBL/GenBank/DDBJ databases">
        <authorList>
            <person name="Genoscope - CEA"/>
        </authorList>
    </citation>
    <scope>NUCLEOTIDE SEQUENCE</scope>
</reference>
<dbReference type="GO" id="GO:0005085">
    <property type="term" value="F:guanyl-nucleotide exchange factor activity"/>
    <property type="evidence" value="ECO:0007669"/>
    <property type="project" value="UniProtKB-ARBA"/>
</dbReference>
<reference evidence="2" key="1">
    <citation type="journal article" date="2014" name="Nat. Commun.">
        <title>The rainbow trout genome provides novel insights into evolution after whole-genome duplication in vertebrates.</title>
        <authorList>
            <person name="Berthelot C."/>
            <person name="Brunet F."/>
            <person name="Chalopin D."/>
            <person name="Juanchich A."/>
            <person name="Bernard M."/>
            <person name="Noel B."/>
            <person name="Bento P."/>
            <person name="Da Silva C."/>
            <person name="Labadie K."/>
            <person name="Alberti A."/>
            <person name="Aury J.M."/>
            <person name="Louis A."/>
            <person name="Dehais P."/>
            <person name="Bardou P."/>
            <person name="Montfort J."/>
            <person name="Klopp C."/>
            <person name="Cabau C."/>
            <person name="Gaspin C."/>
            <person name="Thorgaard G.H."/>
            <person name="Boussaha M."/>
            <person name="Quillet E."/>
            <person name="Guyomard R."/>
            <person name="Galiana D."/>
            <person name="Bobe J."/>
            <person name="Volff J.N."/>
            <person name="Genet C."/>
            <person name="Wincker P."/>
            <person name="Jaillon O."/>
            <person name="Roest Crollius H."/>
            <person name="Guiguen Y."/>
        </authorList>
    </citation>
    <scope>NUCLEOTIDE SEQUENCE [LARGE SCALE GENOMIC DNA]</scope>
</reference>
<evidence type="ECO:0000313" key="2">
    <source>
        <dbReference type="EMBL" id="CDQ96304.1"/>
    </source>
</evidence>
<dbReference type="PROSITE" id="PS50211">
    <property type="entry name" value="DENN"/>
    <property type="match status" value="1"/>
</dbReference>
<dbReference type="GO" id="GO:0031410">
    <property type="term" value="C:cytoplasmic vesicle"/>
    <property type="evidence" value="ECO:0007669"/>
    <property type="project" value="TreeGrafter"/>
</dbReference>
<name>A0A060Z3M1_ONCMY</name>
<dbReference type="InterPro" id="IPR037516">
    <property type="entry name" value="Tripartite_DENN"/>
</dbReference>
<dbReference type="GO" id="GO:0032483">
    <property type="term" value="P:regulation of Rab protein signal transduction"/>
    <property type="evidence" value="ECO:0007669"/>
    <property type="project" value="TreeGrafter"/>
</dbReference>
<dbReference type="EMBL" id="FR925066">
    <property type="protein sequence ID" value="CDQ96304.1"/>
    <property type="molecule type" value="Genomic_DNA"/>
</dbReference>
<dbReference type="Pfam" id="PF03455">
    <property type="entry name" value="dDENN"/>
    <property type="match status" value="1"/>
</dbReference>
<dbReference type="Proteomes" id="UP000193380">
    <property type="component" value="Unassembled WGS sequence"/>
</dbReference>
<dbReference type="PANTHER" id="PTHR12296:SF21">
    <property type="entry name" value="DENN DOMAIN-CONTAINING PROTEIN 3"/>
    <property type="match status" value="1"/>
</dbReference>
<dbReference type="InterPro" id="IPR051696">
    <property type="entry name" value="DENN_Domain_GEFs"/>
</dbReference>
<dbReference type="PaxDb" id="8022-A0A060Z3M1"/>
<dbReference type="AlphaFoldDB" id="A0A060Z3M1"/>
<accession>A0A060Z3M1</accession>